<dbReference type="Proteomes" id="UP001195769">
    <property type="component" value="Unassembled WGS sequence"/>
</dbReference>
<feature type="region of interest" description="Disordered" evidence="1">
    <location>
        <begin position="1"/>
        <end position="36"/>
    </location>
</feature>
<gene>
    <name evidence="2" type="ORF">F5891DRAFT_965237</name>
</gene>
<accession>A0AAD4HCY2</accession>
<dbReference type="RefSeq" id="XP_041217563.1">
    <property type="nucleotide sequence ID" value="XM_041376151.1"/>
</dbReference>
<name>A0AAD4HCY2_9AGAM</name>
<evidence type="ECO:0000313" key="2">
    <source>
        <dbReference type="EMBL" id="KAG1889702.1"/>
    </source>
</evidence>
<evidence type="ECO:0000313" key="3">
    <source>
        <dbReference type="Proteomes" id="UP001195769"/>
    </source>
</evidence>
<dbReference type="GeneID" id="64670449"/>
<sequence>MPPSNRQQRRHHNDVIADQPLPQPCTPSPQQSEHDDLPLFIFFETEPNEAGLYRIYPTRPSVHPTENTLKNVTVALTLAGGDQIPSSSRITEGLSSKEIGQDDLYTAFSNPTSGLLMAYHYSGTGQQSVAELQ</sequence>
<proteinExistence type="predicted"/>
<organism evidence="2 3">
    <name type="scientific">Suillus fuscotomentosus</name>
    <dbReference type="NCBI Taxonomy" id="1912939"/>
    <lineage>
        <taxon>Eukaryota</taxon>
        <taxon>Fungi</taxon>
        <taxon>Dikarya</taxon>
        <taxon>Basidiomycota</taxon>
        <taxon>Agaricomycotina</taxon>
        <taxon>Agaricomycetes</taxon>
        <taxon>Agaricomycetidae</taxon>
        <taxon>Boletales</taxon>
        <taxon>Suillineae</taxon>
        <taxon>Suillaceae</taxon>
        <taxon>Suillus</taxon>
    </lineage>
</organism>
<keyword evidence="3" id="KW-1185">Reference proteome</keyword>
<evidence type="ECO:0000256" key="1">
    <source>
        <dbReference type="SAM" id="MobiDB-lite"/>
    </source>
</evidence>
<comment type="caution">
    <text evidence="2">The sequence shown here is derived from an EMBL/GenBank/DDBJ whole genome shotgun (WGS) entry which is preliminary data.</text>
</comment>
<protein>
    <submittedName>
        <fullName evidence="2">Uncharacterized protein</fullName>
    </submittedName>
</protein>
<reference evidence="2" key="1">
    <citation type="journal article" date="2020" name="New Phytol.">
        <title>Comparative genomics reveals dynamic genome evolution in host specialist ectomycorrhizal fungi.</title>
        <authorList>
            <person name="Lofgren L.A."/>
            <person name="Nguyen N.H."/>
            <person name="Vilgalys R."/>
            <person name="Ruytinx J."/>
            <person name="Liao H.L."/>
            <person name="Branco S."/>
            <person name="Kuo A."/>
            <person name="LaButti K."/>
            <person name="Lipzen A."/>
            <person name="Andreopoulos W."/>
            <person name="Pangilinan J."/>
            <person name="Riley R."/>
            <person name="Hundley H."/>
            <person name="Na H."/>
            <person name="Barry K."/>
            <person name="Grigoriev I.V."/>
            <person name="Stajich J.E."/>
            <person name="Kennedy P.G."/>
        </authorList>
    </citation>
    <scope>NUCLEOTIDE SEQUENCE</scope>
    <source>
        <strain evidence="2">FC203</strain>
    </source>
</reference>
<dbReference type="AlphaFoldDB" id="A0AAD4HCY2"/>
<dbReference type="EMBL" id="JABBWK010000153">
    <property type="protein sequence ID" value="KAG1889702.1"/>
    <property type="molecule type" value="Genomic_DNA"/>
</dbReference>